<comment type="similarity">
    <text evidence="1">Belongs to the esterase D family.</text>
</comment>
<dbReference type="InterPro" id="IPR029058">
    <property type="entry name" value="AB_hydrolase_fold"/>
</dbReference>
<dbReference type="InterPro" id="IPR052558">
    <property type="entry name" value="Siderophore_Hydrolase_D"/>
</dbReference>
<dbReference type="AlphaFoldDB" id="A0A2A2ACX0"/>
<organism evidence="4 5">
    <name type="scientific">Vandammella animalimorsus</name>
    <dbReference type="NCBI Taxonomy" id="2029117"/>
    <lineage>
        <taxon>Bacteria</taxon>
        <taxon>Pseudomonadati</taxon>
        <taxon>Pseudomonadota</taxon>
        <taxon>Betaproteobacteria</taxon>
        <taxon>Burkholderiales</taxon>
        <taxon>Comamonadaceae</taxon>
        <taxon>Vandammella</taxon>
    </lineage>
</organism>
<dbReference type="Proteomes" id="UP000218054">
    <property type="component" value="Unassembled WGS sequence"/>
</dbReference>
<dbReference type="InterPro" id="IPR000801">
    <property type="entry name" value="Esterase-like"/>
</dbReference>
<sequence length="399" mass="42746">MDGQPALPVVSAMPRRPSQDHGHSTTAGHAMTPPPTPPVPAPLVPAPLVPAQRNPGAAPLPPQARQRRQLLLAMAAGGALPLQAAAQQRPKLEQPKAGAAAQGRAGPAELSPAEPATLPQARQHLLASQATGRRYRIQVSRIGPRPPGGYPVLYVLDGDAMFPVAAMAALGMAMRADENGIAPMLLVGVGYEGGGLLDEQARAEDYTPPAPDLSNTGDRRALRQGGAERFLQFLHRELQPAVAQAYPVDAGRQALLGHSYGGLFALYALLQGSPGWQTYIASSPSIWWNQGHIHQLRAQFAARQAQRTAHAPRWLQLSIGEYEQTPSPLIDAQSPRARMMQQRGQVDQARQFVQALQRDAVPQLSIRFQHYPQATHATAALHALIDGLRFASASWRAAA</sequence>
<protein>
    <submittedName>
        <fullName evidence="4">Esterase</fullName>
    </submittedName>
</protein>
<dbReference type="SUPFAM" id="SSF53474">
    <property type="entry name" value="alpha/beta-Hydrolases"/>
    <property type="match status" value="1"/>
</dbReference>
<dbReference type="Gene3D" id="3.40.50.1820">
    <property type="entry name" value="alpha/beta hydrolase"/>
    <property type="match status" value="1"/>
</dbReference>
<dbReference type="GO" id="GO:0016788">
    <property type="term" value="F:hydrolase activity, acting on ester bonds"/>
    <property type="evidence" value="ECO:0007669"/>
    <property type="project" value="TreeGrafter"/>
</dbReference>
<dbReference type="Pfam" id="PF00756">
    <property type="entry name" value="Esterase"/>
    <property type="match status" value="1"/>
</dbReference>
<feature type="region of interest" description="Disordered" evidence="3">
    <location>
        <begin position="84"/>
        <end position="114"/>
    </location>
</feature>
<keyword evidence="2" id="KW-0378">Hydrolase</keyword>
<dbReference type="PANTHER" id="PTHR40841">
    <property type="entry name" value="SIDEROPHORE TRIACETYLFUSARININE C ESTERASE"/>
    <property type="match status" value="1"/>
</dbReference>
<name>A0A2A2ACX0_9BURK</name>
<proteinExistence type="inferred from homology"/>
<evidence type="ECO:0000313" key="4">
    <source>
        <dbReference type="EMBL" id="PAT36375.1"/>
    </source>
</evidence>
<dbReference type="PANTHER" id="PTHR40841:SF2">
    <property type="entry name" value="SIDEROPHORE-DEGRADING ESTERASE (EUROFUNG)"/>
    <property type="match status" value="1"/>
</dbReference>
<evidence type="ECO:0000256" key="1">
    <source>
        <dbReference type="ARBA" id="ARBA00005622"/>
    </source>
</evidence>
<evidence type="ECO:0000256" key="3">
    <source>
        <dbReference type="SAM" id="MobiDB-lite"/>
    </source>
</evidence>
<feature type="compositionally biased region" description="Pro residues" evidence="3">
    <location>
        <begin position="32"/>
        <end position="48"/>
    </location>
</feature>
<feature type="region of interest" description="Disordered" evidence="3">
    <location>
        <begin position="1"/>
        <end position="61"/>
    </location>
</feature>
<evidence type="ECO:0000256" key="2">
    <source>
        <dbReference type="ARBA" id="ARBA00022801"/>
    </source>
</evidence>
<keyword evidence="5" id="KW-1185">Reference proteome</keyword>
<dbReference type="EMBL" id="NSJB01000011">
    <property type="protein sequence ID" value="PAT36375.1"/>
    <property type="molecule type" value="Genomic_DNA"/>
</dbReference>
<evidence type="ECO:0000313" key="5">
    <source>
        <dbReference type="Proteomes" id="UP000218054"/>
    </source>
</evidence>
<feature type="compositionally biased region" description="Low complexity" evidence="3">
    <location>
        <begin position="97"/>
        <end position="108"/>
    </location>
</feature>
<gene>
    <name evidence="4" type="ORF">CK625_11340</name>
</gene>
<accession>A0A2A2ACX0</accession>
<comment type="caution">
    <text evidence="4">The sequence shown here is derived from an EMBL/GenBank/DDBJ whole genome shotgun (WGS) entry which is preliminary data.</text>
</comment>
<reference evidence="4 5" key="1">
    <citation type="submission" date="2017-08" db="EMBL/GenBank/DDBJ databases">
        <title>WGS of Clinical strains of the CDC Group NO-1 linked to zoonotic infections in humans.</title>
        <authorList>
            <person name="Bernier A.-M."/>
            <person name="Bernard K."/>
        </authorList>
    </citation>
    <scope>NUCLEOTIDE SEQUENCE [LARGE SCALE GENOMIC DNA]</scope>
    <source>
        <strain evidence="4 5">NML00-0135</strain>
    </source>
</reference>